<dbReference type="KEGG" id="pbap:Pla133_30160"/>
<evidence type="ECO:0008006" key="3">
    <source>
        <dbReference type="Google" id="ProtNLM"/>
    </source>
</evidence>
<keyword evidence="2" id="KW-1185">Reference proteome</keyword>
<protein>
    <recommendedName>
        <fullName evidence="3">Tetratricopeptide repeat protein</fullName>
    </recommendedName>
</protein>
<dbReference type="InterPro" id="IPR011990">
    <property type="entry name" value="TPR-like_helical_dom_sf"/>
</dbReference>
<organism evidence="1 2">
    <name type="scientific">Engelhardtia mirabilis</name>
    <dbReference type="NCBI Taxonomy" id="2528011"/>
    <lineage>
        <taxon>Bacteria</taxon>
        <taxon>Pseudomonadati</taxon>
        <taxon>Planctomycetota</taxon>
        <taxon>Planctomycetia</taxon>
        <taxon>Planctomycetia incertae sedis</taxon>
        <taxon>Engelhardtia</taxon>
    </lineage>
</organism>
<accession>A0A518BLU7</accession>
<dbReference type="EMBL" id="CP036287">
    <property type="protein sequence ID" value="QDU67927.1"/>
    <property type="molecule type" value="Genomic_DNA"/>
</dbReference>
<proteinExistence type="predicted"/>
<sequence length="310" mass="33309">MIKSLHQITEAVQGLGALLTSLTGGVGAAIRLLRVLDPRVAIFTTRPSEYDAELRRKDVPAYFYAVRRYRDERDWKVVSELGPLFDFRELPSPARETYLTWLGMAEVSLGRHEAGIDHFREGIGVCEYEPVSVELHSNLGYTLALTGDFAAAREQNDIALSIDPVELALYNALAIESMAENGRRLDARAAALVDRFPVADEPGSELSKSVLEDPDLAWFRSQASFQVNFPKLAAARTAANGDQSKRGAGAGLFAGLGLVFALGLGSHSAMLESPTAAPADAVIRSSALLSAGLGSHAFEPTWASGLGSHL</sequence>
<dbReference type="SUPFAM" id="SSF48452">
    <property type="entry name" value="TPR-like"/>
    <property type="match status" value="1"/>
</dbReference>
<dbReference type="RefSeq" id="WP_145066513.1">
    <property type="nucleotide sequence ID" value="NZ_CP036287.1"/>
</dbReference>
<dbReference type="Gene3D" id="1.25.40.10">
    <property type="entry name" value="Tetratricopeptide repeat domain"/>
    <property type="match status" value="1"/>
</dbReference>
<gene>
    <name evidence="1" type="ORF">Pla133_30160</name>
</gene>
<evidence type="ECO:0000313" key="2">
    <source>
        <dbReference type="Proteomes" id="UP000316921"/>
    </source>
</evidence>
<name>A0A518BLU7_9BACT</name>
<dbReference type="AlphaFoldDB" id="A0A518BLU7"/>
<evidence type="ECO:0000313" key="1">
    <source>
        <dbReference type="EMBL" id="QDU67927.1"/>
    </source>
</evidence>
<reference evidence="1 2" key="1">
    <citation type="submission" date="2019-02" db="EMBL/GenBank/DDBJ databases">
        <title>Deep-cultivation of Planctomycetes and their phenomic and genomic characterization uncovers novel biology.</title>
        <authorList>
            <person name="Wiegand S."/>
            <person name="Jogler M."/>
            <person name="Boedeker C."/>
            <person name="Pinto D."/>
            <person name="Vollmers J."/>
            <person name="Rivas-Marin E."/>
            <person name="Kohn T."/>
            <person name="Peeters S.H."/>
            <person name="Heuer A."/>
            <person name="Rast P."/>
            <person name="Oberbeckmann S."/>
            <person name="Bunk B."/>
            <person name="Jeske O."/>
            <person name="Meyerdierks A."/>
            <person name="Storesund J.E."/>
            <person name="Kallscheuer N."/>
            <person name="Luecker S."/>
            <person name="Lage O.M."/>
            <person name="Pohl T."/>
            <person name="Merkel B.J."/>
            <person name="Hornburger P."/>
            <person name="Mueller R.-W."/>
            <person name="Bruemmer F."/>
            <person name="Labrenz M."/>
            <person name="Spormann A.M."/>
            <person name="Op den Camp H."/>
            <person name="Overmann J."/>
            <person name="Amann R."/>
            <person name="Jetten M.S.M."/>
            <person name="Mascher T."/>
            <person name="Medema M.H."/>
            <person name="Devos D.P."/>
            <person name="Kaster A.-K."/>
            <person name="Ovreas L."/>
            <person name="Rohde M."/>
            <person name="Galperin M.Y."/>
            <person name="Jogler C."/>
        </authorList>
    </citation>
    <scope>NUCLEOTIDE SEQUENCE [LARGE SCALE GENOMIC DNA]</scope>
    <source>
        <strain evidence="1 2">Pla133</strain>
    </source>
</reference>
<dbReference type="Proteomes" id="UP000316921">
    <property type="component" value="Chromosome"/>
</dbReference>